<protein>
    <submittedName>
        <fullName evidence="4">TetR/AcrR family transcriptional regulator</fullName>
    </submittedName>
</protein>
<evidence type="ECO:0000256" key="1">
    <source>
        <dbReference type="ARBA" id="ARBA00023125"/>
    </source>
</evidence>
<name>A0A2T3NL70_9GAMM</name>
<organism evidence="4 5">
    <name type="scientific">Photobacterium rosenbergii</name>
    <dbReference type="NCBI Taxonomy" id="294936"/>
    <lineage>
        <taxon>Bacteria</taxon>
        <taxon>Pseudomonadati</taxon>
        <taxon>Pseudomonadota</taxon>
        <taxon>Gammaproteobacteria</taxon>
        <taxon>Vibrionales</taxon>
        <taxon>Vibrionaceae</taxon>
        <taxon>Photobacterium</taxon>
    </lineage>
</organism>
<dbReference type="PANTHER" id="PTHR43479">
    <property type="entry name" value="ACREF/ENVCD OPERON REPRESSOR-RELATED"/>
    <property type="match status" value="1"/>
</dbReference>
<dbReference type="GO" id="GO:0003677">
    <property type="term" value="F:DNA binding"/>
    <property type="evidence" value="ECO:0007669"/>
    <property type="project" value="UniProtKB-UniRule"/>
</dbReference>
<dbReference type="InterPro" id="IPR001647">
    <property type="entry name" value="HTH_TetR"/>
</dbReference>
<dbReference type="AlphaFoldDB" id="A0A2T3NL70"/>
<dbReference type="InterPro" id="IPR050624">
    <property type="entry name" value="HTH-type_Tx_Regulator"/>
</dbReference>
<feature type="domain" description="HTH tetR-type" evidence="3">
    <location>
        <begin position="9"/>
        <end position="69"/>
    </location>
</feature>
<reference evidence="4 5" key="1">
    <citation type="submission" date="2018-03" db="EMBL/GenBank/DDBJ databases">
        <title>Whole genome sequencing of Histamine producing bacteria.</title>
        <authorList>
            <person name="Butler K."/>
        </authorList>
    </citation>
    <scope>NUCLEOTIDE SEQUENCE [LARGE SCALE GENOMIC DNA]</scope>
    <source>
        <strain evidence="4 5">DSM 19138</strain>
    </source>
</reference>
<evidence type="ECO:0000259" key="3">
    <source>
        <dbReference type="PROSITE" id="PS50977"/>
    </source>
</evidence>
<keyword evidence="1 2" id="KW-0238">DNA-binding</keyword>
<comment type="caution">
    <text evidence="4">The sequence shown here is derived from an EMBL/GenBank/DDBJ whole genome shotgun (WGS) entry which is preliminary data.</text>
</comment>
<accession>A0A2T3NL70</accession>
<sequence length="192" mass="21929">MAEIMSKKKAKTEKILDVSIELLKSEGDFGITMRKVATLADMSLSNVQYYFKNKDALLIAMADRYFQQCLDEISSQPELAEQQDLKPLVHAFLAHGLEISDMCRIFREYWALSTRNEAIEDYLSKYYQTLAGILSDKLQHLAVDESSLGKAVSIFIPYVEGYSITAKSLPQDFEVMSAVLSDVMWKCLRREF</sequence>
<evidence type="ECO:0000313" key="4">
    <source>
        <dbReference type="EMBL" id="PSW16213.1"/>
    </source>
</evidence>
<dbReference type="InterPro" id="IPR009057">
    <property type="entry name" value="Homeodomain-like_sf"/>
</dbReference>
<dbReference type="PANTHER" id="PTHR43479:SF11">
    <property type="entry name" value="ACREF_ENVCD OPERON REPRESSOR-RELATED"/>
    <property type="match status" value="1"/>
</dbReference>
<dbReference type="Pfam" id="PF00440">
    <property type="entry name" value="TetR_N"/>
    <property type="match status" value="1"/>
</dbReference>
<dbReference type="PROSITE" id="PS50977">
    <property type="entry name" value="HTH_TETR_2"/>
    <property type="match status" value="1"/>
</dbReference>
<evidence type="ECO:0000313" key="5">
    <source>
        <dbReference type="Proteomes" id="UP000241346"/>
    </source>
</evidence>
<dbReference type="Gene3D" id="1.10.357.10">
    <property type="entry name" value="Tetracycline Repressor, domain 2"/>
    <property type="match status" value="1"/>
</dbReference>
<gene>
    <name evidence="4" type="ORF">C9J01_04215</name>
</gene>
<proteinExistence type="predicted"/>
<dbReference type="SUPFAM" id="SSF46689">
    <property type="entry name" value="Homeodomain-like"/>
    <property type="match status" value="1"/>
</dbReference>
<feature type="DNA-binding region" description="H-T-H motif" evidence="2">
    <location>
        <begin position="32"/>
        <end position="51"/>
    </location>
</feature>
<dbReference type="Proteomes" id="UP000241346">
    <property type="component" value="Unassembled WGS sequence"/>
</dbReference>
<evidence type="ECO:0000256" key="2">
    <source>
        <dbReference type="PROSITE-ProRule" id="PRU00335"/>
    </source>
</evidence>
<dbReference type="EMBL" id="PYMB01000001">
    <property type="protein sequence ID" value="PSW16213.1"/>
    <property type="molecule type" value="Genomic_DNA"/>
</dbReference>